<keyword evidence="1" id="KW-0067">ATP-binding</keyword>
<reference evidence="3" key="2">
    <citation type="submission" date="2021-03" db="UniProtKB">
        <authorList>
            <consortium name="EnsemblPlants"/>
        </authorList>
    </citation>
    <scope>IDENTIFICATION</scope>
</reference>
<organism evidence="3 4">
    <name type="scientific">Chenopodium quinoa</name>
    <name type="common">Quinoa</name>
    <dbReference type="NCBI Taxonomy" id="63459"/>
    <lineage>
        <taxon>Eukaryota</taxon>
        <taxon>Viridiplantae</taxon>
        <taxon>Streptophyta</taxon>
        <taxon>Embryophyta</taxon>
        <taxon>Tracheophyta</taxon>
        <taxon>Spermatophyta</taxon>
        <taxon>Magnoliopsida</taxon>
        <taxon>eudicotyledons</taxon>
        <taxon>Gunneridae</taxon>
        <taxon>Pentapetalae</taxon>
        <taxon>Caryophyllales</taxon>
        <taxon>Chenopodiaceae</taxon>
        <taxon>Chenopodioideae</taxon>
        <taxon>Atripliceae</taxon>
        <taxon>Chenopodium</taxon>
    </lineage>
</organism>
<dbReference type="GO" id="GO:0043139">
    <property type="term" value="F:5'-3' DNA helicase activity"/>
    <property type="evidence" value="ECO:0007669"/>
    <property type="project" value="UniProtKB-EC"/>
</dbReference>
<dbReference type="GO" id="GO:0000723">
    <property type="term" value="P:telomere maintenance"/>
    <property type="evidence" value="ECO:0007669"/>
    <property type="project" value="InterPro"/>
</dbReference>
<evidence type="ECO:0000256" key="1">
    <source>
        <dbReference type="RuleBase" id="RU363044"/>
    </source>
</evidence>
<dbReference type="Pfam" id="PF05970">
    <property type="entry name" value="PIF1"/>
    <property type="match status" value="1"/>
</dbReference>
<feature type="domain" description="DNA helicase Pif1-like DEAD-box helicase" evidence="2">
    <location>
        <begin position="3"/>
        <end position="50"/>
    </location>
</feature>
<dbReference type="GO" id="GO:0005524">
    <property type="term" value="F:ATP binding"/>
    <property type="evidence" value="ECO:0007669"/>
    <property type="project" value="UniProtKB-KW"/>
</dbReference>
<keyword evidence="1" id="KW-0234">DNA repair</keyword>
<dbReference type="OMA" id="ISREMAC"/>
<keyword evidence="1" id="KW-0227">DNA damage</keyword>
<comment type="catalytic activity">
    <reaction evidence="1">
        <text>ATP + H2O = ADP + phosphate + H(+)</text>
        <dbReference type="Rhea" id="RHEA:13065"/>
        <dbReference type="ChEBI" id="CHEBI:15377"/>
        <dbReference type="ChEBI" id="CHEBI:15378"/>
        <dbReference type="ChEBI" id="CHEBI:30616"/>
        <dbReference type="ChEBI" id="CHEBI:43474"/>
        <dbReference type="ChEBI" id="CHEBI:456216"/>
        <dbReference type="EC" id="5.6.2.3"/>
    </reaction>
</comment>
<dbReference type="EC" id="5.6.2.3" evidence="1"/>
<evidence type="ECO:0000313" key="3">
    <source>
        <dbReference type="EnsemblPlants" id="AUR62001247-RA:cds"/>
    </source>
</evidence>
<accession>A0A803KQE1</accession>
<dbReference type="GO" id="GO:0006310">
    <property type="term" value="P:DNA recombination"/>
    <property type="evidence" value="ECO:0007669"/>
    <property type="project" value="UniProtKB-KW"/>
</dbReference>
<name>A0A803KQE1_CHEQI</name>
<dbReference type="Proteomes" id="UP000596660">
    <property type="component" value="Unplaced"/>
</dbReference>
<keyword evidence="4" id="KW-1185">Reference proteome</keyword>
<sequence>MVKALVIDEISREMACFFNKLEYIVRTIKEIDELWGGIQLVVSGDFLQLPGECWQSDPKLIRLLQGIRGGDLDTDGLKLLMQGRCSKEPDDMVVRLFARIIDVKQVNNERLKELGEDIIVYETFDKGEKPWID</sequence>
<keyword evidence="1" id="KW-0378">Hydrolase</keyword>
<keyword evidence="1" id="KW-0547">Nucleotide-binding</keyword>
<proteinExistence type="inferred from homology"/>
<comment type="cofactor">
    <cofactor evidence="1">
        <name>Mg(2+)</name>
        <dbReference type="ChEBI" id="CHEBI:18420"/>
    </cofactor>
</comment>
<dbReference type="InterPro" id="IPR010285">
    <property type="entry name" value="DNA_helicase_pif1-like_DEAD"/>
</dbReference>
<dbReference type="GO" id="GO:0006281">
    <property type="term" value="P:DNA repair"/>
    <property type="evidence" value="ECO:0007669"/>
    <property type="project" value="UniProtKB-KW"/>
</dbReference>
<dbReference type="GO" id="GO:0016787">
    <property type="term" value="F:hydrolase activity"/>
    <property type="evidence" value="ECO:0007669"/>
    <property type="project" value="UniProtKB-KW"/>
</dbReference>
<keyword evidence="1" id="KW-0347">Helicase</keyword>
<protein>
    <recommendedName>
        <fullName evidence="1">ATP-dependent DNA helicase</fullName>
        <ecNumber evidence="1">5.6.2.3</ecNumber>
    </recommendedName>
</protein>
<keyword evidence="1" id="KW-0233">DNA recombination</keyword>
<dbReference type="Gramene" id="AUR62001247-RA">
    <property type="protein sequence ID" value="AUR62001247-RA:cds"/>
    <property type="gene ID" value="AUR62001247"/>
</dbReference>
<reference evidence="3" key="1">
    <citation type="journal article" date="2017" name="Nature">
        <title>The genome of Chenopodium quinoa.</title>
        <authorList>
            <person name="Jarvis D.E."/>
            <person name="Ho Y.S."/>
            <person name="Lightfoot D.J."/>
            <person name="Schmoeckel S.M."/>
            <person name="Li B."/>
            <person name="Borm T.J.A."/>
            <person name="Ohyanagi H."/>
            <person name="Mineta K."/>
            <person name="Michell C.T."/>
            <person name="Saber N."/>
            <person name="Kharbatia N.M."/>
            <person name="Rupper R.R."/>
            <person name="Sharp A.R."/>
            <person name="Dally N."/>
            <person name="Boughton B.A."/>
            <person name="Woo Y.H."/>
            <person name="Gao G."/>
            <person name="Schijlen E.G.W.M."/>
            <person name="Guo X."/>
            <person name="Momin A.A."/>
            <person name="Negrao S."/>
            <person name="Al-Babili S."/>
            <person name="Gehring C."/>
            <person name="Roessner U."/>
            <person name="Jung C."/>
            <person name="Murphy K."/>
            <person name="Arold S.T."/>
            <person name="Gojobori T."/>
            <person name="van der Linden C.G."/>
            <person name="van Loo E.N."/>
            <person name="Jellen E.N."/>
            <person name="Maughan P.J."/>
            <person name="Tester M."/>
        </authorList>
    </citation>
    <scope>NUCLEOTIDE SEQUENCE [LARGE SCALE GENOMIC DNA]</scope>
    <source>
        <strain evidence="3">cv. PI 614886</strain>
    </source>
</reference>
<dbReference type="EnsemblPlants" id="AUR62001247-RA">
    <property type="protein sequence ID" value="AUR62001247-RA:cds"/>
    <property type="gene ID" value="AUR62001247"/>
</dbReference>
<evidence type="ECO:0000259" key="2">
    <source>
        <dbReference type="Pfam" id="PF05970"/>
    </source>
</evidence>
<evidence type="ECO:0000313" key="4">
    <source>
        <dbReference type="Proteomes" id="UP000596660"/>
    </source>
</evidence>
<dbReference type="AlphaFoldDB" id="A0A803KQE1"/>
<comment type="similarity">
    <text evidence="1">Belongs to the helicase family.</text>
</comment>